<evidence type="ECO:0000256" key="1">
    <source>
        <dbReference type="ARBA" id="ARBA00018672"/>
    </source>
</evidence>
<evidence type="ECO:0000313" key="12">
    <source>
        <dbReference type="EMBL" id="SHM45094.1"/>
    </source>
</evidence>
<keyword evidence="4" id="KW-0805">Transcription regulation</keyword>
<dbReference type="FunFam" id="3.40.50.2300:FF:000002">
    <property type="entry name" value="DNA-binding response regulator PhoP"/>
    <property type="match status" value="1"/>
</dbReference>
<dbReference type="Pfam" id="PF00072">
    <property type="entry name" value="Response_reg"/>
    <property type="match status" value="1"/>
</dbReference>
<evidence type="ECO:0000259" key="11">
    <source>
        <dbReference type="PROSITE" id="PS51755"/>
    </source>
</evidence>
<dbReference type="PANTHER" id="PTHR48111:SF22">
    <property type="entry name" value="REGULATOR OF RPOS"/>
    <property type="match status" value="1"/>
</dbReference>
<keyword evidence="6" id="KW-0804">Transcription</keyword>
<feature type="domain" description="OmpR/PhoB-type" evidence="11">
    <location>
        <begin position="125"/>
        <end position="223"/>
    </location>
</feature>
<dbReference type="CDD" id="cd00383">
    <property type="entry name" value="trans_reg_C"/>
    <property type="match status" value="1"/>
</dbReference>
<dbReference type="AlphaFoldDB" id="A0A1M7IWB2"/>
<dbReference type="InterPro" id="IPR036388">
    <property type="entry name" value="WH-like_DNA-bd_sf"/>
</dbReference>
<dbReference type="GO" id="GO:0005829">
    <property type="term" value="C:cytosol"/>
    <property type="evidence" value="ECO:0007669"/>
    <property type="project" value="TreeGrafter"/>
</dbReference>
<dbReference type="SMART" id="SM00862">
    <property type="entry name" value="Trans_reg_C"/>
    <property type="match status" value="1"/>
</dbReference>
<dbReference type="InterPro" id="IPR039420">
    <property type="entry name" value="WalR-like"/>
</dbReference>
<keyword evidence="5 9" id="KW-0238">DNA-binding</keyword>
<dbReference type="Gene3D" id="3.40.50.2300">
    <property type="match status" value="1"/>
</dbReference>
<dbReference type="SUPFAM" id="SSF46894">
    <property type="entry name" value="C-terminal effector domain of the bipartite response regulators"/>
    <property type="match status" value="1"/>
</dbReference>
<evidence type="ECO:0000256" key="4">
    <source>
        <dbReference type="ARBA" id="ARBA00023015"/>
    </source>
</evidence>
<feature type="DNA-binding region" description="OmpR/PhoB-type" evidence="9">
    <location>
        <begin position="125"/>
        <end position="223"/>
    </location>
</feature>
<dbReference type="GO" id="GO:0032993">
    <property type="term" value="C:protein-DNA complex"/>
    <property type="evidence" value="ECO:0007669"/>
    <property type="project" value="TreeGrafter"/>
</dbReference>
<dbReference type="Gene3D" id="6.10.250.690">
    <property type="match status" value="1"/>
</dbReference>
<dbReference type="PROSITE" id="PS50110">
    <property type="entry name" value="RESPONSE_REGULATORY"/>
    <property type="match status" value="1"/>
</dbReference>
<dbReference type="STRING" id="1120996.SAMN02746066_01995"/>
<dbReference type="SMART" id="SM00448">
    <property type="entry name" value="REC"/>
    <property type="match status" value="1"/>
</dbReference>
<evidence type="ECO:0000313" key="13">
    <source>
        <dbReference type="Proteomes" id="UP000184038"/>
    </source>
</evidence>
<dbReference type="Pfam" id="PF00486">
    <property type="entry name" value="Trans_reg_C"/>
    <property type="match status" value="1"/>
</dbReference>
<evidence type="ECO:0000256" key="6">
    <source>
        <dbReference type="ARBA" id="ARBA00023163"/>
    </source>
</evidence>
<comment type="function">
    <text evidence="7">May play the central regulatory role in sporulation. It may be an element of the effector pathway responsible for the activation of sporulation genes in response to nutritional stress. Spo0A may act in concert with spo0H (a sigma factor) to control the expression of some genes that are critical to the sporulation process.</text>
</comment>
<dbReference type="SUPFAM" id="SSF52172">
    <property type="entry name" value="CheY-like"/>
    <property type="match status" value="1"/>
</dbReference>
<dbReference type="InterPro" id="IPR001867">
    <property type="entry name" value="OmpR/PhoB-type_DNA-bd"/>
</dbReference>
<dbReference type="GO" id="GO:0006355">
    <property type="term" value="P:regulation of DNA-templated transcription"/>
    <property type="evidence" value="ECO:0007669"/>
    <property type="project" value="InterPro"/>
</dbReference>
<feature type="modified residue" description="4-aspartylphosphate" evidence="8">
    <location>
        <position position="51"/>
    </location>
</feature>
<dbReference type="Gene3D" id="1.10.10.10">
    <property type="entry name" value="Winged helix-like DNA-binding domain superfamily/Winged helix DNA-binding domain"/>
    <property type="match status" value="1"/>
</dbReference>
<protein>
    <recommendedName>
        <fullName evidence="1">Stage 0 sporulation protein A homolog</fullName>
    </recommendedName>
</protein>
<dbReference type="GO" id="GO:0000156">
    <property type="term" value="F:phosphorelay response regulator activity"/>
    <property type="evidence" value="ECO:0007669"/>
    <property type="project" value="TreeGrafter"/>
</dbReference>
<feature type="domain" description="Response regulatory" evidence="10">
    <location>
        <begin position="2"/>
        <end position="116"/>
    </location>
</feature>
<keyword evidence="3" id="KW-0902">Two-component regulatory system</keyword>
<keyword evidence="13" id="KW-1185">Reference proteome</keyword>
<proteinExistence type="predicted"/>
<name>A0A1M7IWB2_9FIRM</name>
<organism evidence="12 13">
    <name type="scientific">Anaerosporobacter mobilis DSM 15930</name>
    <dbReference type="NCBI Taxonomy" id="1120996"/>
    <lineage>
        <taxon>Bacteria</taxon>
        <taxon>Bacillati</taxon>
        <taxon>Bacillota</taxon>
        <taxon>Clostridia</taxon>
        <taxon>Lachnospirales</taxon>
        <taxon>Lachnospiraceae</taxon>
        <taxon>Anaerosporobacter</taxon>
    </lineage>
</organism>
<evidence type="ECO:0000256" key="5">
    <source>
        <dbReference type="ARBA" id="ARBA00023125"/>
    </source>
</evidence>
<evidence type="ECO:0000256" key="2">
    <source>
        <dbReference type="ARBA" id="ARBA00022553"/>
    </source>
</evidence>
<keyword evidence="2 8" id="KW-0597">Phosphoprotein</keyword>
<evidence type="ECO:0000259" key="10">
    <source>
        <dbReference type="PROSITE" id="PS50110"/>
    </source>
</evidence>
<dbReference type="OrthoDB" id="9790442at2"/>
<dbReference type="InterPro" id="IPR001789">
    <property type="entry name" value="Sig_transdc_resp-reg_receiver"/>
</dbReference>
<dbReference type="EMBL" id="FRCP01000010">
    <property type="protein sequence ID" value="SHM45094.1"/>
    <property type="molecule type" value="Genomic_DNA"/>
</dbReference>
<dbReference type="InterPro" id="IPR016032">
    <property type="entry name" value="Sig_transdc_resp-reg_C-effctor"/>
</dbReference>
<evidence type="ECO:0000256" key="3">
    <source>
        <dbReference type="ARBA" id="ARBA00023012"/>
    </source>
</evidence>
<evidence type="ECO:0000256" key="9">
    <source>
        <dbReference type="PROSITE-ProRule" id="PRU01091"/>
    </source>
</evidence>
<evidence type="ECO:0000256" key="8">
    <source>
        <dbReference type="PROSITE-ProRule" id="PRU00169"/>
    </source>
</evidence>
<reference evidence="12 13" key="1">
    <citation type="submission" date="2016-11" db="EMBL/GenBank/DDBJ databases">
        <authorList>
            <person name="Jaros S."/>
            <person name="Januszkiewicz K."/>
            <person name="Wedrychowicz H."/>
        </authorList>
    </citation>
    <scope>NUCLEOTIDE SEQUENCE [LARGE SCALE GENOMIC DNA]</scope>
    <source>
        <strain evidence="12 13">DSM 15930</strain>
    </source>
</reference>
<dbReference type="InterPro" id="IPR011006">
    <property type="entry name" value="CheY-like_superfamily"/>
</dbReference>
<dbReference type="RefSeq" id="WP_073286936.1">
    <property type="nucleotide sequence ID" value="NZ_FRCP01000010.1"/>
</dbReference>
<dbReference type="GO" id="GO:0000976">
    <property type="term" value="F:transcription cis-regulatory region binding"/>
    <property type="evidence" value="ECO:0007669"/>
    <property type="project" value="TreeGrafter"/>
</dbReference>
<gene>
    <name evidence="12" type="ORF">SAMN02746066_01995</name>
</gene>
<dbReference type="PROSITE" id="PS51755">
    <property type="entry name" value="OMPR_PHOB"/>
    <property type="match status" value="1"/>
</dbReference>
<evidence type="ECO:0000256" key="7">
    <source>
        <dbReference type="ARBA" id="ARBA00024867"/>
    </source>
</evidence>
<accession>A0A1M7IWB2</accession>
<dbReference type="PANTHER" id="PTHR48111">
    <property type="entry name" value="REGULATOR OF RPOS"/>
    <property type="match status" value="1"/>
</dbReference>
<dbReference type="Proteomes" id="UP000184038">
    <property type="component" value="Unassembled WGS sequence"/>
</dbReference>
<sequence>MRVLMIEDDKELCNILQIEMIKNQFLVDFCYDGEDADFYINSNAYDVIILDRMLPGKDGISILREIRSKSNSTPVIMLTAMNTLHNRIEGLDQGADDYLTKPFEMEELFARIRALARRVTKLENTNLLAFGDITLDTTNLCIEHNGESCNLSKRESDLLAFFIRNRSTTLERELLLMRVWGADSFVTDGNLDNFIHFLRKRLKSIHSQVTLKTVRGVGYRLEENEC</sequence>